<reference evidence="1" key="1">
    <citation type="journal article" date="2021" name="Proc. Natl. Acad. Sci. U.S.A.">
        <title>A Catalog of Tens of Thousands of Viruses from Human Metagenomes Reveals Hidden Associations with Chronic Diseases.</title>
        <authorList>
            <person name="Tisza M.J."/>
            <person name="Buck C.B."/>
        </authorList>
    </citation>
    <scope>NUCLEOTIDE SEQUENCE</scope>
    <source>
        <strain evidence="1">Ct0jJ30</strain>
    </source>
</reference>
<name>A0A8S5PH85_9CAUD</name>
<evidence type="ECO:0000313" key="1">
    <source>
        <dbReference type="EMBL" id="DAE06551.1"/>
    </source>
</evidence>
<organism evidence="1">
    <name type="scientific">Myoviridae sp. ct0jJ30</name>
    <dbReference type="NCBI Taxonomy" id="2825014"/>
    <lineage>
        <taxon>Viruses</taxon>
        <taxon>Duplodnaviria</taxon>
        <taxon>Heunggongvirae</taxon>
        <taxon>Uroviricota</taxon>
        <taxon>Caudoviricetes</taxon>
    </lineage>
</organism>
<accession>A0A8S5PH85</accession>
<protein>
    <submittedName>
        <fullName evidence="1">Uncharacterized protein</fullName>
    </submittedName>
</protein>
<dbReference type="EMBL" id="BK015439">
    <property type="protein sequence ID" value="DAE06551.1"/>
    <property type="molecule type" value="Genomic_DNA"/>
</dbReference>
<proteinExistence type="predicted"/>
<sequence>MLLFRTISNISSIIVRNENIFISLLLFLHYLL</sequence>